<protein>
    <submittedName>
        <fullName evidence="1">Uncharacterized protein</fullName>
    </submittedName>
</protein>
<sequence length="75" mass="8884">MLSFVKKIPLKNGNFVLTLRKRLFCTPKQPLLPCKTYAFRTQNNRFCNTLITSKLNNRYTYENILHVFTLFPLLS</sequence>
<dbReference type="Proteomes" id="UP000231201">
    <property type="component" value="Unassembled WGS sequence"/>
</dbReference>
<comment type="caution">
    <text evidence="1">The sequence shown here is derived from an EMBL/GenBank/DDBJ whole genome shotgun (WGS) entry which is preliminary data.</text>
</comment>
<dbReference type="EMBL" id="PENH01000002">
    <property type="protein sequence ID" value="PJI23977.1"/>
    <property type="molecule type" value="Genomic_DNA"/>
</dbReference>
<accession>A0A2M8TJ74</accession>
<reference evidence="1 2" key="1">
    <citation type="submission" date="2017-11" db="EMBL/GenBank/DDBJ databases">
        <title>Genome sequencing of Prevotella intermedia KCOM 2833.</title>
        <authorList>
            <person name="Kook J.-K."/>
            <person name="Park S.-N."/>
            <person name="Lim Y.K."/>
        </authorList>
    </citation>
    <scope>NUCLEOTIDE SEQUENCE [LARGE SCALE GENOMIC DNA]</scope>
    <source>
        <strain evidence="1 2">KCOM 2833</strain>
    </source>
</reference>
<proteinExistence type="predicted"/>
<organism evidence="1 2">
    <name type="scientific">Prevotella intermedia</name>
    <dbReference type="NCBI Taxonomy" id="28131"/>
    <lineage>
        <taxon>Bacteria</taxon>
        <taxon>Pseudomonadati</taxon>
        <taxon>Bacteroidota</taxon>
        <taxon>Bacteroidia</taxon>
        <taxon>Bacteroidales</taxon>
        <taxon>Prevotellaceae</taxon>
        <taxon>Prevotella</taxon>
    </lineage>
</organism>
<name>A0A2M8TJ74_PREIN</name>
<evidence type="ECO:0000313" key="2">
    <source>
        <dbReference type="Proteomes" id="UP000231201"/>
    </source>
</evidence>
<evidence type="ECO:0000313" key="1">
    <source>
        <dbReference type="EMBL" id="PJI23977.1"/>
    </source>
</evidence>
<gene>
    <name evidence="1" type="ORF">CTM59_07360</name>
</gene>
<dbReference type="AlphaFoldDB" id="A0A2M8TJ74"/>